<dbReference type="GO" id="GO:0020037">
    <property type="term" value="F:heme binding"/>
    <property type="evidence" value="ECO:0007669"/>
    <property type="project" value="InterPro"/>
</dbReference>
<keyword evidence="5 7" id="KW-0408">Iron</keyword>
<dbReference type="InterPro" id="IPR002403">
    <property type="entry name" value="Cyt_P450_E_grp-IV"/>
</dbReference>
<dbReference type="SUPFAM" id="SSF48264">
    <property type="entry name" value="Cytochrome P450"/>
    <property type="match status" value="1"/>
</dbReference>
<evidence type="ECO:0000256" key="5">
    <source>
        <dbReference type="ARBA" id="ARBA00023004"/>
    </source>
</evidence>
<dbReference type="OrthoDB" id="1470350at2759"/>
<dbReference type="GO" id="GO:0004497">
    <property type="term" value="F:monooxygenase activity"/>
    <property type="evidence" value="ECO:0007669"/>
    <property type="project" value="UniProtKB-KW"/>
</dbReference>
<evidence type="ECO:0000313" key="8">
    <source>
        <dbReference type="EMBL" id="PNP49579.1"/>
    </source>
</evidence>
<evidence type="ECO:0000313" key="9">
    <source>
        <dbReference type="Proteomes" id="UP000236290"/>
    </source>
</evidence>
<comment type="caution">
    <text evidence="8">The sequence shown here is derived from an EMBL/GenBank/DDBJ whole genome shotgun (WGS) entry which is preliminary data.</text>
</comment>
<dbReference type="PANTHER" id="PTHR24305:SF223">
    <property type="entry name" value="CYTOCHROME P450-DIT2"/>
    <property type="match status" value="1"/>
</dbReference>
<organism evidence="8 9">
    <name type="scientific">Trichoderma harzianum</name>
    <name type="common">Hypocrea lixii</name>
    <dbReference type="NCBI Taxonomy" id="5544"/>
    <lineage>
        <taxon>Eukaryota</taxon>
        <taxon>Fungi</taxon>
        <taxon>Dikarya</taxon>
        <taxon>Ascomycota</taxon>
        <taxon>Pezizomycotina</taxon>
        <taxon>Sordariomycetes</taxon>
        <taxon>Hypocreomycetidae</taxon>
        <taxon>Hypocreales</taxon>
        <taxon>Hypocreaceae</taxon>
        <taxon>Trichoderma</taxon>
    </lineage>
</organism>
<dbReference type="PANTHER" id="PTHR24305">
    <property type="entry name" value="CYTOCHROME P450"/>
    <property type="match status" value="1"/>
</dbReference>
<evidence type="ECO:0000256" key="7">
    <source>
        <dbReference type="PIRSR" id="PIRSR602403-1"/>
    </source>
</evidence>
<dbReference type="Pfam" id="PF00067">
    <property type="entry name" value="p450"/>
    <property type="match status" value="1"/>
</dbReference>
<dbReference type="PRINTS" id="PR00465">
    <property type="entry name" value="EP450IV"/>
</dbReference>
<gene>
    <name evidence="8" type="ORF">THARTR1_09901</name>
</gene>
<evidence type="ECO:0000256" key="6">
    <source>
        <dbReference type="ARBA" id="ARBA00023033"/>
    </source>
</evidence>
<dbReference type="AlphaFoldDB" id="A0A2K0TVM4"/>
<keyword evidence="4 7" id="KW-0479">Metal-binding</keyword>
<dbReference type="InterPro" id="IPR050121">
    <property type="entry name" value="Cytochrome_P450_monoxygenase"/>
</dbReference>
<comment type="cofactor">
    <cofactor evidence="1 7">
        <name>heme</name>
        <dbReference type="ChEBI" id="CHEBI:30413"/>
    </cofactor>
</comment>
<dbReference type="InterPro" id="IPR001128">
    <property type="entry name" value="Cyt_P450"/>
</dbReference>
<accession>A0A2K0TVM4</accession>
<evidence type="ECO:0008006" key="10">
    <source>
        <dbReference type="Google" id="ProtNLM"/>
    </source>
</evidence>
<keyword evidence="6" id="KW-0503">Monooxygenase</keyword>
<feature type="binding site" description="axial binding residue" evidence="7">
    <location>
        <position position="440"/>
    </location>
    <ligand>
        <name>heme</name>
        <dbReference type="ChEBI" id="CHEBI:30413"/>
    </ligand>
    <ligandPart>
        <name>Fe</name>
        <dbReference type="ChEBI" id="CHEBI:18248"/>
    </ligandPart>
</feature>
<dbReference type="Gene3D" id="1.10.630.10">
    <property type="entry name" value="Cytochrome P450"/>
    <property type="match status" value="1"/>
</dbReference>
<protein>
    <recommendedName>
        <fullName evidence="10">Cytochrome P450</fullName>
    </recommendedName>
</protein>
<comment type="similarity">
    <text evidence="2">Belongs to the cytochrome P450 family.</text>
</comment>
<proteinExistence type="inferred from homology"/>
<keyword evidence="3 7" id="KW-0349">Heme</keyword>
<dbReference type="GO" id="GO:0005506">
    <property type="term" value="F:iron ion binding"/>
    <property type="evidence" value="ECO:0007669"/>
    <property type="project" value="InterPro"/>
</dbReference>
<dbReference type="EMBL" id="MTYI01000187">
    <property type="protein sequence ID" value="PNP49579.1"/>
    <property type="molecule type" value="Genomic_DNA"/>
</dbReference>
<evidence type="ECO:0000256" key="4">
    <source>
        <dbReference type="ARBA" id="ARBA00022723"/>
    </source>
</evidence>
<reference evidence="8 9" key="1">
    <citation type="submission" date="2017-02" db="EMBL/GenBank/DDBJ databases">
        <title>Genomes of Trichoderma spp. with biocontrol activity.</title>
        <authorList>
            <person name="Gardiner D."/>
            <person name="Kazan K."/>
            <person name="Vos C."/>
            <person name="Harvey P."/>
        </authorList>
    </citation>
    <scope>NUCLEOTIDE SEQUENCE [LARGE SCALE GENOMIC DNA]</scope>
    <source>
        <strain evidence="8 9">Tr1</strain>
    </source>
</reference>
<evidence type="ECO:0000256" key="1">
    <source>
        <dbReference type="ARBA" id="ARBA00001971"/>
    </source>
</evidence>
<keyword evidence="6" id="KW-0560">Oxidoreductase</keyword>
<sequence length="497" mass="57210">MAPYILALGFLLLFLYTSFYPYKLPRNIPRIPLWITIYDTFYGTSRVDFYNKHVRDLAEKHGAVIIWHIGRWSVHITKPEYLMQMFRDDASFPKGGSFMKVPWGPLSKLFGQNIIDSSGQLWKQQRNILQPAIKRQFDIAYMKQKSSELRATLWRDSEMMQDKDRRVGIDIDEHVQHWALSIYCKYFMGINLESVPDIENRLTRFVTARKKSFRGGITMLFPFLQRFPWVFPSNRRAFSLVKELEEILLDIARLDPDNESDADGNTVKDRLNSARRDGAISDFHYLSNMKQLFIAGFENVEAVLLSAIAAMATNPSVQSTLHAELASLVPTAYNLEDLDRLPVLLAVILEALRLYPPLSSLTNRYTAQQTLLGEDINLPAGTWIGWNSYAVQTDARIWGSDALEFRPSRWGEDIDSINAMFRAQQAKAVFIPFSSRSRTCLGVSFVLMQLKIVLYELFSELEWSVCDDRMPTMCEGAISSPTHCRFTPRARKRQTIP</sequence>
<evidence type="ECO:0000256" key="3">
    <source>
        <dbReference type="ARBA" id="ARBA00022617"/>
    </source>
</evidence>
<dbReference type="GO" id="GO:0016705">
    <property type="term" value="F:oxidoreductase activity, acting on paired donors, with incorporation or reduction of molecular oxygen"/>
    <property type="evidence" value="ECO:0007669"/>
    <property type="project" value="InterPro"/>
</dbReference>
<dbReference type="PRINTS" id="PR00385">
    <property type="entry name" value="P450"/>
</dbReference>
<evidence type="ECO:0000256" key="2">
    <source>
        <dbReference type="ARBA" id="ARBA00010617"/>
    </source>
</evidence>
<name>A0A2K0TVM4_TRIHA</name>
<dbReference type="InterPro" id="IPR036396">
    <property type="entry name" value="Cyt_P450_sf"/>
</dbReference>
<dbReference type="Proteomes" id="UP000236290">
    <property type="component" value="Unassembled WGS sequence"/>
</dbReference>